<reference evidence="4 5" key="2">
    <citation type="journal article" date="2016" name="Int. J. Syst. Evol. Microbiol.">
        <title>Flavisolibacter tropicus sp. nov., isolated from tropical soil.</title>
        <authorList>
            <person name="Lee J.J."/>
            <person name="Kang M.S."/>
            <person name="Kim G.S."/>
            <person name="Lee C.S."/>
            <person name="Lim S."/>
            <person name="Lee J."/>
            <person name="Roh S.H."/>
            <person name="Kang H."/>
            <person name="Ha J.M."/>
            <person name="Bae S."/>
            <person name="Jung H.Y."/>
            <person name="Kim M.K."/>
        </authorList>
    </citation>
    <scope>NUCLEOTIDE SEQUENCE [LARGE SCALE GENOMIC DNA]</scope>
    <source>
        <strain evidence="4 5">LCS9</strain>
    </source>
</reference>
<dbReference type="PANTHER" id="PTHR42866">
    <property type="entry name" value="3-DEOXY-MANNO-OCTULOSONATE CYTIDYLYLTRANSFERASE"/>
    <property type="match status" value="1"/>
</dbReference>
<evidence type="ECO:0000313" key="4">
    <source>
        <dbReference type="EMBL" id="ANE51780.1"/>
    </source>
</evidence>
<dbReference type="OrthoDB" id="9815559at2"/>
<dbReference type="PATRIC" id="fig|1492898.3.peg.3493"/>
<dbReference type="PANTHER" id="PTHR42866:SF2">
    <property type="entry name" value="3-DEOXY-MANNO-OCTULOSONATE CYTIDYLYLTRANSFERASE, MITOCHONDRIAL"/>
    <property type="match status" value="1"/>
</dbReference>
<dbReference type="RefSeq" id="WP_066405908.1">
    <property type="nucleotide sequence ID" value="NZ_CP011390.1"/>
</dbReference>
<dbReference type="SUPFAM" id="SSF53448">
    <property type="entry name" value="Nucleotide-diphospho-sugar transferases"/>
    <property type="match status" value="1"/>
</dbReference>
<dbReference type="GO" id="GO:0005829">
    <property type="term" value="C:cytosol"/>
    <property type="evidence" value="ECO:0007669"/>
    <property type="project" value="TreeGrafter"/>
</dbReference>
<dbReference type="Proteomes" id="UP000077177">
    <property type="component" value="Chromosome"/>
</dbReference>
<dbReference type="InterPro" id="IPR003329">
    <property type="entry name" value="Cytidylyl_trans"/>
</dbReference>
<keyword evidence="3" id="KW-0448">Lipopolysaccharide biosynthesis</keyword>
<dbReference type="CDD" id="cd02517">
    <property type="entry name" value="CMP-KDO-Synthetase"/>
    <property type="match status" value="1"/>
</dbReference>
<dbReference type="NCBIfam" id="TIGR00466">
    <property type="entry name" value="kdsB"/>
    <property type="match status" value="1"/>
</dbReference>
<evidence type="ECO:0000256" key="1">
    <source>
        <dbReference type="ARBA" id="ARBA00022679"/>
    </source>
</evidence>
<name>A0A172TXL5_9BACT</name>
<gene>
    <name evidence="4" type="ORF">SY85_16065</name>
</gene>
<organism evidence="4 5">
    <name type="scientific">Flavisolibacter tropicus</name>
    <dbReference type="NCBI Taxonomy" id="1492898"/>
    <lineage>
        <taxon>Bacteria</taxon>
        <taxon>Pseudomonadati</taxon>
        <taxon>Bacteroidota</taxon>
        <taxon>Chitinophagia</taxon>
        <taxon>Chitinophagales</taxon>
        <taxon>Chitinophagaceae</taxon>
        <taxon>Flavisolibacter</taxon>
    </lineage>
</organism>
<dbReference type="AlphaFoldDB" id="A0A172TXL5"/>
<accession>A0A172TXL5</accession>
<dbReference type="Pfam" id="PF02348">
    <property type="entry name" value="CTP_transf_3"/>
    <property type="match status" value="1"/>
</dbReference>
<keyword evidence="5" id="KW-1185">Reference proteome</keyword>
<evidence type="ECO:0000256" key="3">
    <source>
        <dbReference type="ARBA" id="ARBA00022985"/>
    </source>
</evidence>
<dbReference type="GO" id="GO:0009103">
    <property type="term" value="P:lipopolysaccharide biosynthetic process"/>
    <property type="evidence" value="ECO:0007669"/>
    <property type="project" value="UniProtKB-KW"/>
</dbReference>
<dbReference type="STRING" id="1492898.SY85_16065"/>
<dbReference type="InterPro" id="IPR004528">
    <property type="entry name" value="KdsB"/>
</dbReference>
<dbReference type="EMBL" id="CP011390">
    <property type="protein sequence ID" value="ANE51780.1"/>
    <property type="molecule type" value="Genomic_DNA"/>
</dbReference>
<dbReference type="InterPro" id="IPR029044">
    <property type="entry name" value="Nucleotide-diphossugar_trans"/>
</dbReference>
<dbReference type="KEGG" id="fla:SY85_16065"/>
<reference evidence="5" key="1">
    <citation type="submission" date="2015-01" db="EMBL/GenBank/DDBJ databases">
        <title>Flavisolibacter sp./LCS9/ whole genome sequencing.</title>
        <authorList>
            <person name="Kim M.K."/>
            <person name="Srinivasan S."/>
            <person name="Lee J.-J."/>
        </authorList>
    </citation>
    <scope>NUCLEOTIDE SEQUENCE [LARGE SCALE GENOMIC DNA]</scope>
    <source>
        <strain evidence="5">LCS9</strain>
    </source>
</reference>
<protein>
    <submittedName>
        <fullName evidence="4">3-deoxy-manno-octulosonate cytidylyltransferase</fullName>
    </submittedName>
</protein>
<dbReference type="GO" id="GO:0008690">
    <property type="term" value="F:3-deoxy-manno-octulosonate cytidylyltransferase activity"/>
    <property type="evidence" value="ECO:0007669"/>
    <property type="project" value="InterPro"/>
</dbReference>
<dbReference type="NCBIfam" id="NF003952">
    <property type="entry name" value="PRK05450.1-5"/>
    <property type="match status" value="1"/>
</dbReference>
<dbReference type="Gene3D" id="3.90.550.10">
    <property type="entry name" value="Spore Coat Polysaccharide Biosynthesis Protein SpsA, Chain A"/>
    <property type="match status" value="1"/>
</dbReference>
<sequence length="238" mass="26306">MKKIAVIPARYDATRFPGKLMELLGDKTVITRTYLATVATGLFDDVVIATDSEIIRDEIQQQGGKVVMTRSDHESGTDRIAEAVANLDVEVIVNVQGDTPFVNGPALQKLLALFDDPSVQVASLMDVISDAEALQDPNVVKVCVDKQMNSLFFSRSVIPYPRNTAIAISHYRHIGVYGFRKAAILQFTQWPITPLEDAEKIECLRFLEHGISLRMALTSPMGVDINTPEDLAKARHLL</sequence>
<keyword evidence="2 4" id="KW-0548">Nucleotidyltransferase</keyword>
<evidence type="ECO:0000313" key="5">
    <source>
        <dbReference type="Proteomes" id="UP000077177"/>
    </source>
</evidence>
<proteinExistence type="predicted"/>
<evidence type="ECO:0000256" key="2">
    <source>
        <dbReference type="ARBA" id="ARBA00022695"/>
    </source>
</evidence>
<keyword evidence="1 4" id="KW-0808">Transferase</keyword>